<proteinExistence type="predicted"/>
<organism evidence="1 2">
    <name type="scientific">Demequina activiva</name>
    <dbReference type="NCBI Taxonomy" id="1582364"/>
    <lineage>
        <taxon>Bacteria</taxon>
        <taxon>Bacillati</taxon>
        <taxon>Actinomycetota</taxon>
        <taxon>Actinomycetes</taxon>
        <taxon>Micrococcales</taxon>
        <taxon>Demequinaceae</taxon>
        <taxon>Demequina</taxon>
    </lineage>
</organism>
<protein>
    <submittedName>
        <fullName evidence="1">Uncharacterized protein</fullName>
    </submittedName>
</protein>
<evidence type="ECO:0000313" key="2">
    <source>
        <dbReference type="Proteomes" id="UP000652354"/>
    </source>
</evidence>
<dbReference type="AlphaFoldDB" id="A0A919PZN1"/>
<accession>A0A919PZN1</accession>
<reference evidence="1" key="1">
    <citation type="submission" date="2021-01" db="EMBL/GenBank/DDBJ databases">
        <title>Whole genome shotgun sequence of Demequina activiva NBRC 110675.</title>
        <authorList>
            <person name="Komaki H."/>
            <person name="Tamura T."/>
        </authorList>
    </citation>
    <scope>NUCLEOTIDE SEQUENCE</scope>
    <source>
        <strain evidence="1">NBRC 110675</strain>
    </source>
</reference>
<dbReference type="EMBL" id="BONR01000001">
    <property type="protein sequence ID" value="GIG53625.1"/>
    <property type="molecule type" value="Genomic_DNA"/>
</dbReference>
<name>A0A919PZN1_9MICO</name>
<keyword evidence="2" id="KW-1185">Reference proteome</keyword>
<gene>
    <name evidence="1" type="ORF">Dac01nite_03770</name>
</gene>
<dbReference type="RefSeq" id="WP_203653068.1">
    <property type="nucleotide sequence ID" value="NZ_BONR01000001.1"/>
</dbReference>
<evidence type="ECO:0000313" key="1">
    <source>
        <dbReference type="EMBL" id="GIG53625.1"/>
    </source>
</evidence>
<comment type="caution">
    <text evidence="1">The sequence shown here is derived from an EMBL/GenBank/DDBJ whole genome shotgun (WGS) entry which is preliminary data.</text>
</comment>
<dbReference type="Proteomes" id="UP000652354">
    <property type="component" value="Unassembled WGS sequence"/>
</dbReference>
<sequence length="190" mass="19334">MTLTAPQLRSTAALVAAVPGLRARLADATGTCVEVGPDGDGHLRAQAFHDIVRDAHARGEVLAATELTVEGLDAATGLVHHAGARWFVSPLPARRTVACLRESGHTPAPLQAMVRGDDELGVSVVRIADRSGALDPAAIDAAAVSARAACLVAHLVSTTHAADAGSGTAEAAPDLAARHAITNDPDHPSH</sequence>